<keyword evidence="2" id="KW-1185">Reference proteome</keyword>
<sequence length="113" mass="12561">MSGDNFNVNLGLREVVELLDKGIVSGSFTGERIDYHTVKVDEVHAMVVIVYEKHFYRAGNRLTLTVCINNINDITNVHCIGAGGGQGLFRFDWGASDAFTSAPREILKKYIIK</sequence>
<evidence type="ECO:0000313" key="2">
    <source>
        <dbReference type="Proteomes" id="UP000013097"/>
    </source>
</evidence>
<dbReference type="HOGENOM" id="CLU_162600_0_0_9"/>
<dbReference type="Proteomes" id="UP000013097">
    <property type="component" value="Unassembled WGS sequence"/>
</dbReference>
<dbReference type="eggNOG" id="ENOG5032V74">
    <property type="taxonomic scope" value="Bacteria"/>
</dbReference>
<proteinExistence type="predicted"/>
<gene>
    <name evidence="1" type="ORF">HMPREF1092_02754</name>
</gene>
<dbReference type="EMBL" id="AGYT01000015">
    <property type="protein sequence ID" value="ENZ00239.1"/>
    <property type="molecule type" value="Genomic_DNA"/>
</dbReference>
<dbReference type="PATRIC" id="fig|999411.4.peg.2676"/>
<accession>N9XWF6</accession>
<dbReference type="RefSeq" id="WP_002599195.1">
    <property type="nucleotide sequence ID" value="NZ_KB850956.1"/>
</dbReference>
<evidence type="ECO:0000313" key="1">
    <source>
        <dbReference type="EMBL" id="ENZ00239.1"/>
    </source>
</evidence>
<comment type="caution">
    <text evidence="1">The sequence shown here is derived from an EMBL/GenBank/DDBJ whole genome shotgun (WGS) entry which is preliminary data.</text>
</comment>
<organism evidence="1 2">
    <name type="scientific">Clostridium thermobutyricum</name>
    <dbReference type="NCBI Taxonomy" id="29372"/>
    <lineage>
        <taxon>Bacteria</taxon>
        <taxon>Bacillati</taxon>
        <taxon>Bacillota</taxon>
        <taxon>Clostridia</taxon>
        <taxon>Eubacteriales</taxon>
        <taxon>Clostridiaceae</taxon>
        <taxon>Clostridium</taxon>
    </lineage>
</organism>
<name>N9XWF6_9CLOT</name>
<dbReference type="AlphaFoldDB" id="N9XWF6"/>
<dbReference type="InterPro" id="IPR046117">
    <property type="entry name" value="DUF6054"/>
</dbReference>
<protein>
    <submittedName>
        <fullName evidence="1">Uncharacterized protein</fullName>
    </submittedName>
</protein>
<reference evidence="1 2" key="1">
    <citation type="submission" date="2013-01" db="EMBL/GenBank/DDBJ databases">
        <title>The Genome Sequence of Clostridium colicanis 209318.</title>
        <authorList>
            <consortium name="The Broad Institute Genome Sequencing Platform"/>
            <person name="Earl A."/>
            <person name="Ward D."/>
            <person name="Feldgarden M."/>
            <person name="Gevers D."/>
            <person name="Courvalin P."/>
            <person name="Lambert T."/>
            <person name="Walker B."/>
            <person name="Young S.K."/>
            <person name="Zeng Q."/>
            <person name="Gargeya S."/>
            <person name="Fitzgerald M."/>
            <person name="Haas B."/>
            <person name="Abouelleil A."/>
            <person name="Alvarado L."/>
            <person name="Arachchi H.M."/>
            <person name="Berlin A.M."/>
            <person name="Chapman S.B."/>
            <person name="Dewar J."/>
            <person name="Goldberg J."/>
            <person name="Griggs A."/>
            <person name="Gujja S."/>
            <person name="Hansen M."/>
            <person name="Howarth C."/>
            <person name="Imamovic A."/>
            <person name="Larimer J."/>
            <person name="McCowan C."/>
            <person name="Murphy C."/>
            <person name="Neiman D."/>
            <person name="Pearson M."/>
            <person name="Priest M."/>
            <person name="Roberts A."/>
            <person name="Saif S."/>
            <person name="Shea T."/>
            <person name="Sisk P."/>
            <person name="Sykes S."/>
            <person name="Wortman J."/>
            <person name="Nusbaum C."/>
            <person name="Birren B."/>
        </authorList>
    </citation>
    <scope>NUCLEOTIDE SEQUENCE [LARGE SCALE GENOMIC DNA]</scope>
    <source>
        <strain evidence="1 2">209318</strain>
    </source>
</reference>
<dbReference type="Pfam" id="PF19524">
    <property type="entry name" value="DUF6054"/>
    <property type="match status" value="1"/>
</dbReference>